<dbReference type="Proteomes" id="UP000194000">
    <property type="component" value="Unassembled WGS sequence"/>
</dbReference>
<name>A0A1X1UIX6_9MYCO</name>
<evidence type="ECO:0000313" key="2">
    <source>
        <dbReference type="EMBL" id="ORV56783.1"/>
    </source>
</evidence>
<comment type="caution">
    <text evidence="2">The sequence shown here is derived from an EMBL/GenBank/DDBJ whole genome shotgun (WGS) entry which is preliminary data.</text>
</comment>
<keyword evidence="1" id="KW-1133">Transmembrane helix</keyword>
<keyword evidence="1" id="KW-0812">Transmembrane</keyword>
<sequence>MVGGLDVRKQIQRVIFVVTAAMICTALAIPFQARAETPLAAFCADNAAELQRTSHEMGLDPAKWASDPRNLARFGFHGAGDIDTLYHMVIDNGAPYITSHWSNETGAIEWRCSGQ</sequence>
<organism evidence="2 3">
    <name type="scientific">Mycobacterium fragae</name>
    <dbReference type="NCBI Taxonomy" id="1260918"/>
    <lineage>
        <taxon>Bacteria</taxon>
        <taxon>Bacillati</taxon>
        <taxon>Actinomycetota</taxon>
        <taxon>Actinomycetes</taxon>
        <taxon>Mycobacteriales</taxon>
        <taxon>Mycobacteriaceae</taxon>
        <taxon>Mycobacterium</taxon>
    </lineage>
</organism>
<feature type="transmembrane region" description="Helical" evidence="1">
    <location>
        <begin position="14"/>
        <end position="33"/>
    </location>
</feature>
<dbReference type="EMBL" id="LQOW01000031">
    <property type="protein sequence ID" value="ORV56783.1"/>
    <property type="molecule type" value="Genomic_DNA"/>
</dbReference>
<keyword evidence="1" id="KW-0472">Membrane</keyword>
<proteinExistence type="predicted"/>
<evidence type="ECO:0000313" key="3">
    <source>
        <dbReference type="Proteomes" id="UP000194000"/>
    </source>
</evidence>
<accession>A0A1X1UIX6</accession>
<dbReference type="AlphaFoldDB" id="A0A1X1UIX6"/>
<protein>
    <submittedName>
        <fullName evidence="2">Uncharacterized protein</fullName>
    </submittedName>
</protein>
<gene>
    <name evidence="2" type="ORF">AWC06_00780</name>
</gene>
<reference evidence="2 3" key="1">
    <citation type="submission" date="2016-01" db="EMBL/GenBank/DDBJ databases">
        <title>The new phylogeny of the genus Mycobacterium.</title>
        <authorList>
            <person name="Tarcisio F."/>
            <person name="Conor M."/>
            <person name="Antonella G."/>
            <person name="Elisabetta G."/>
            <person name="Giulia F.S."/>
            <person name="Sara T."/>
            <person name="Anna F."/>
            <person name="Clotilde B."/>
            <person name="Roberto B."/>
            <person name="Veronica D.S."/>
            <person name="Fabio R."/>
            <person name="Monica P."/>
            <person name="Olivier J."/>
            <person name="Enrico T."/>
            <person name="Nicola S."/>
        </authorList>
    </citation>
    <scope>NUCLEOTIDE SEQUENCE [LARGE SCALE GENOMIC DNA]</scope>
    <source>
        <strain evidence="2 3">DSM 45731</strain>
    </source>
</reference>
<keyword evidence="3" id="KW-1185">Reference proteome</keyword>
<evidence type="ECO:0000256" key="1">
    <source>
        <dbReference type="SAM" id="Phobius"/>
    </source>
</evidence>